<comment type="caution">
    <text evidence="2">The sequence shown here is derived from an EMBL/GenBank/DDBJ whole genome shotgun (WGS) entry which is preliminary data.</text>
</comment>
<sequence length="128" mass="14577">MPNPHTPSFSISSQYTLLFCFLTAFSCQLPTAITRSILHEITPFFFHNQLQLPPENSQVVSLVFIKISTSKQPSKLRCAETDQLCYLHFFITVKELLRPRTKLRSPRKRGTSAATLHAKACISFFLDS</sequence>
<feature type="signal peptide" evidence="1">
    <location>
        <begin position="1"/>
        <end position="34"/>
    </location>
</feature>
<organism evidence="2 3">
    <name type="scientific">Mikania micrantha</name>
    <name type="common">bitter vine</name>
    <dbReference type="NCBI Taxonomy" id="192012"/>
    <lineage>
        <taxon>Eukaryota</taxon>
        <taxon>Viridiplantae</taxon>
        <taxon>Streptophyta</taxon>
        <taxon>Embryophyta</taxon>
        <taxon>Tracheophyta</taxon>
        <taxon>Spermatophyta</taxon>
        <taxon>Magnoliopsida</taxon>
        <taxon>eudicotyledons</taxon>
        <taxon>Gunneridae</taxon>
        <taxon>Pentapetalae</taxon>
        <taxon>asterids</taxon>
        <taxon>campanulids</taxon>
        <taxon>Asterales</taxon>
        <taxon>Asteraceae</taxon>
        <taxon>Asteroideae</taxon>
        <taxon>Heliantheae alliance</taxon>
        <taxon>Eupatorieae</taxon>
        <taxon>Mikania</taxon>
    </lineage>
</organism>
<proteinExistence type="predicted"/>
<name>A0A5N6LVC7_9ASTR</name>
<evidence type="ECO:0000313" key="3">
    <source>
        <dbReference type="Proteomes" id="UP000326396"/>
    </source>
</evidence>
<evidence type="ECO:0000256" key="1">
    <source>
        <dbReference type="SAM" id="SignalP"/>
    </source>
</evidence>
<gene>
    <name evidence="2" type="ORF">E3N88_38941</name>
</gene>
<keyword evidence="3" id="KW-1185">Reference proteome</keyword>
<evidence type="ECO:0000313" key="2">
    <source>
        <dbReference type="EMBL" id="KAD2805564.1"/>
    </source>
</evidence>
<reference evidence="2 3" key="1">
    <citation type="submission" date="2019-05" db="EMBL/GenBank/DDBJ databases">
        <title>Mikania micrantha, genome provides insights into the molecular mechanism of rapid growth.</title>
        <authorList>
            <person name="Liu B."/>
        </authorList>
    </citation>
    <scope>NUCLEOTIDE SEQUENCE [LARGE SCALE GENOMIC DNA]</scope>
    <source>
        <strain evidence="2">NLD-2019</strain>
        <tissue evidence="2">Leaf</tissue>
    </source>
</reference>
<evidence type="ECO:0008006" key="4">
    <source>
        <dbReference type="Google" id="ProtNLM"/>
    </source>
</evidence>
<dbReference type="Proteomes" id="UP000326396">
    <property type="component" value="Linkage Group LG8"/>
</dbReference>
<dbReference type="AlphaFoldDB" id="A0A5N6LVC7"/>
<protein>
    <recommendedName>
        <fullName evidence="4">Secreted protein</fullName>
    </recommendedName>
</protein>
<feature type="chain" id="PRO_5024314243" description="Secreted protein" evidence="1">
    <location>
        <begin position="35"/>
        <end position="128"/>
    </location>
</feature>
<dbReference type="EMBL" id="SZYD01000018">
    <property type="protein sequence ID" value="KAD2805564.1"/>
    <property type="molecule type" value="Genomic_DNA"/>
</dbReference>
<accession>A0A5N6LVC7</accession>
<keyword evidence="1" id="KW-0732">Signal</keyword>